<proteinExistence type="predicted"/>
<sequence>MIGEDDNSNFLATLELLAKHKKTLQLHLEEVSRCQQEGNKMNAHYLGWSTQNKFIKECGGIVHGAIINEAHMAIYYSILVDGTPDVSHTEQITFVLRFVYFGTDKRWTVKERFLRVENLEKKIGADIAKLIMDVLKQNGIDLKNCRGQGYDNGANMSGIYKGVQAIIRQKNPQALYMPCSAHSLNLAGVHSAESSAEVKNYFGRVQSLYNLFSGSPSRWKVLIETTGLSLHQTSQTRWSARIEAVKPLVKRSREILESLKKLRDFDLTADQLNEVKSLEKWVHSFEFIVMTTFWYKTLQSINYVSLALQSENISLDDEMKLIKTLIEDLNRLRSSWTSILNEARLVASGLASFGFQSEFVKKRTKKRKTFHEEVRNTAHFHEDEAKEFEVSVFNTALDTLIQQVSDRCQAAEKTTNIFSFLWSLKSLVMSNEEESEESVEAPIQLEEKCKVLAQIYATDVEEEKLIEEVRHLDALKRSNLFGPKEFLTSMTLLNGIYQKGLQRLFESVCILLRIFNTIPVSVAEGERSFSKLALVKTTLRSTMSQERLTNLLVISIEHDLAKKLCYGEVISKFAMSKARKINFL</sequence>
<feature type="domain" description="DUF4371" evidence="2">
    <location>
        <begin position="59"/>
        <end position="162"/>
    </location>
</feature>
<dbReference type="Pfam" id="PF14291">
    <property type="entry name" value="DUF4371"/>
    <property type="match status" value="1"/>
</dbReference>
<name>A0ABM4BPF7_HYDVU</name>
<evidence type="ECO:0000313" key="3">
    <source>
        <dbReference type="Proteomes" id="UP001652625"/>
    </source>
</evidence>
<keyword evidence="3" id="KW-1185">Reference proteome</keyword>
<dbReference type="InterPro" id="IPR025398">
    <property type="entry name" value="DUF4371"/>
</dbReference>
<protein>
    <submittedName>
        <fullName evidence="4">Zinc finger MYM-type protein 1-like</fullName>
    </submittedName>
</protein>
<feature type="domain" description="HAT C-terminal dimerisation" evidence="1">
    <location>
        <begin position="499"/>
        <end position="560"/>
    </location>
</feature>
<evidence type="ECO:0000313" key="4">
    <source>
        <dbReference type="RefSeq" id="XP_065650996.1"/>
    </source>
</evidence>
<reference evidence="4" key="1">
    <citation type="submission" date="2025-08" db="UniProtKB">
        <authorList>
            <consortium name="RefSeq"/>
        </authorList>
    </citation>
    <scope>IDENTIFICATION</scope>
</reference>
<dbReference type="RefSeq" id="XP_065650996.1">
    <property type="nucleotide sequence ID" value="XM_065794924.1"/>
</dbReference>
<dbReference type="SUPFAM" id="SSF53098">
    <property type="entry name" value="Ribonuclease H-like"/>
    <property type="match status" value="1"/>
</dbReference>
<evidence type="ECO:0000259" key="2">
    <source>
        <dbReference type="Pfam" id="PF14291"/>
    </source>
</evidence>
<dbReference type="PANTHER" id="PTHR45749">
    <property type="match status" value="1"/>
</dbReference>
<dbReference type="Proteomes" id="UP001652625">
    <property type="component" value="Chromosome 04"/>
</dbReference>
<evidence type="ECO:0000259" key="1">
    <source>
        <dbReference type="Pfam" id="PF05699"/>
    </source>
</evidence>
<gene>
    <name evidence="4" type="primary">LOC136079203</name>
</gene>
<dbReference type="InterPro" id="IPR012337">
    <property type="entry name" value="RNaseH-like_sf"/>
</dbReference>
<accession>A0ABM4BPF7</accession>
<organism evidence="3 4">
    <name type="scientific">Hydra vulgaris</name>
    <name type="common">Hydra</name>
    <name type="synonym">Hydra attenuata</name>
    <dbReference type="NCBI Taxonomy" id="6087"/>
    <lineage>
        <taxon>Eukaryota</taxon>
        <taxon>Metazoa</taxon>
        <taxon>Cnidaria</taxon>
        <taxon>Hydrozoa</taxon>
        <taxon>Hydroidolina</taxon>
        <taxon>Anthoathecata</taxon>
        <taxon>Aplanulata</taxon>
        <taxon>Hydridae</taxon>
        <taxon>Hydra</taxon>
    </lineage>
</organism>
<dbReference type="Pfam" id="PF05699">
    <property type="entry name" value="Dimer_Tnp_hAT"/>
    <property type="match status" value="1"/>
</dbReference>
<dbReference type="GeneID" id="136079203"/>
<dbReference type="InterPro" id="IPR008906">
    <property type="entry name" value="HATC_C_dom"/>
</dbReference>
<dbReference type="PANTHER" id="PTHR45749:SF33">
    <property type="entry name" value="ZINC FINGER MYM-TYPE PROTEIN 1"/>
    <property type="match status" value="1"/>
</dbReference>